<evidence type="ECO:0000259" key="4">
    <source>
        <dbReference type="Pfam" id="PF20434"/>
    </source>
</evidence>
<reference evidence="6" key="1">
    <citation type="submission" date="2023-09" db="EMBL/GenBank/DDBJ databases">
        <authorList>
            <person name="Li S."/>
            <person name="Li X."/>
            <person name="Zhang C."/>
            <person name="Zhao Z."/>
        </authorList>
    </citation>
    <scope>NUCLEOTIDE SEQUENCE [LARGE SCALE GENOMIC DNA]</scope>
    <source>
        <strain evidence="6">SQ345</strain>
    </source>
</reference>
<dbReference type="SUPFAM" id="SSF53474">
    <property type="entry name" value="alpha/beta-Hydrolases"/>
    <property type="match status" value="1"/>
</dbReference>
<dbReference type="PANTHER" id="PTHR48081:SF30">
    <property type="entry name" value="ACETYL-HYDROLASE LIPR-RELATED"/>
    <property type="match status" value="1"/>
</dbReference>
<name>A0ABY9TJZ3_9GAMM</name>
<evidence type="ECO:0000313" key="5">
    <source>
        <dbReference type="EMBL" id="WNC69149.1"/>
    </source>
</evidence>
<keyword evidence="2 5" id="KW-0378">Hydrolase</keyword>
<dbReference type="Gene3D" id="3.40.50.1820">
    <property type="entry name" value="alpha/beta hydrolase"/>
    <property type="match status" value="1"/>
</dbReference>
<protein>
    <submittedName>
        <fullName evidence="5">Alpha/beta hydrolase</fullName>
    </submittedName>
</protein>
<dbReference type="EMBL" id="CP134146">
    <property type="protein sequence ID" value="WNC69149.1"/>
    <property type="molecule type" value="Genomic_DNA"/>
</dbReference>
<dbReference type="InterPro" id="IPR050300">
    <property type="entry name" value="GDXG_lipolytic_enzyme"/>
</dbReference>
<feature type="domain" description="Peptidase S9 prolyl oligopeptidase catalytic" evidence="3">
    <location>
        <begin position="211"/>
        <end position="290"/>
    </location>
</feature>
<dbReference type="RefSeq" id="WP_348388293.1">
    <property type="nucleotide sequence ID" value="NZ_CP134146.1"/>
</dbReference>
<feature type="domain" description="BD-FAE-like" evidence="4">
    <location>
        <begin position="72"/>
        <end position="180"/>
    </location>
</feature>
<evidence type="ECO:0000259" key="3">
    <source>
        <dbReference type="Pfam" id="PF00326"/>
    </source>
</evidence>
<dbReference type="Pfam" id="PF00326">
    <property type="entry name" value="Peptidase_S9"/>
    <property type="match status" value="1"/>
</dbReference>
<sequence length="295" mass="32544">MKYYLQLITLFILGSNLIACSSNEIPLENKLVAISESKSIDVKKVVPSKLIEYKKTNDISLTLHVFNPEGHKASDNRPAIVFFHGGGWNGGSPHHFYRQSKYLADRGMVAISAQYRTKKQHGTSPAESVKDGKSAMRWVRAHAKELGINPNMLAAGGGSAGGQVAAAAGTATTIEELGEDKTISYRPDALVLFNPVFDNGPGGFGYDRVKDYWQQFSPLHNVTKDTPPTVGMFGEKDTAIKVKSALEFEKLMKGLGNTVELHIYKDQPHAFFNDAKYEETVLDMDKFLTKQGFIQ</sequence>
<dbReference type="InterPro" id="IPR029058">
    <property type="entry name" value="AB_hydrolase_fold"/>
</dbReference>
<evidence type="ECO:0000313" key="6">
    <source>
        <dbReference type="Proteomes" id="UP001248581"/>
    </source>
</evidence>
<proteinExistence type="inferred from homology"/>
<comment type="similarity">
    <text evidence="1">Belongs to the 'GDXG' lipolytic enzyme family.</text>
</comment>
<accession>A0ABY9TJZ3</accession>
<dbReference type="InterPro" id="IPR001375">
    <property type="entry name" value="Peptidase_S9_cat"/>
</dbReference>
<dbReference type="InterPro" id="IPR049492">
    <property type="entry name" value="BD-FAE-like_dom"/>
</dbReference>
<evidence type="ECO:0000256" key="1">
    <source>
        <dbReference type="ARBA" id="ARBA00010515"/>
    </source>
</evidence>
<dbReference type="PANTHER" id="PTHR48081">
    <property type="entry name" value="AB HYDROLASE SUPERFAMILY PROTEIN C4A8.06C"/>
    <property type="match status" value="1"/>
</dbReference>
<gene>
    <name evidence="5" type="ORF">RI845_03085</name>
</gene>
<dbReference type="Proteomes" id="UP001248581">
    <property type="component" value="Chromosome"/>
</dbReference>
<evidence type="ECO:0000256" key="2">
    <source>
        <dbReference type="ARBA" id="ARBA00022801"/>
    </source>
</evidence>
<keyword evidence="6" id="KW-1185">Reference proteome</keyword>
<organism evidence="5 6">
    <name type="scientific">Thalassotalea nanhaiensis</name>
    <dbReference type="NCBI Taxonomy" id="3065648"/>
    <lineage>
        <taxon>Bacteria</taxon>
        <taxon>Pseudomonadati</taxon>
        <taxon>Pseudomonadota</taxon>
        <taxon>Gammaproteobacteria</taxon>
        <taxon>Alteromonadales</taxon>
        <taxon>Colwelliaceae</taxon>
        <taxon>Thalassotalea</taxon>
    </lineage>
</organism>
<dbReference type="GO" id="GO:0016787">
    <property type="term" value="F:hydrolase activity"/>
    <property type="evidence" value="ECO:0007669"/>
    <property type="project" value="UniProtKB-KW"/>
</dbReference>
<dbReference type="Pfam" id="PF20434">
    <property type="entry name" value="BD-FAE"/>
    <property type="match status" value="1"/>
</dbReference>